<evidence type="ECO:0000256" key="1">
    <source>
        <dbReference type="SAM" id="MobiDB-lite"/>
    </source>
</evidence>
<name>A0A1I2IJ61_9BACT</name>
<dbReference type="RefSeq" id="WP_143141502.1">
    <property type="nucleotide sequence ID" value="NZ_FOMX01000069.1"/>
</dbReference>
<dbReference type="Proteomes" id="UP000199400">
    <property type="component" value="Unassembled WGS sequence"/>
</dbReference>
<dbReference type="AlphaFoldDB" id="A0A1I2IJ61"/>
<evidence type="ECO:0000313" key="3">
    <source>
        <dbReference type="EMBL" id="SFF42402.1"/>
    </source>
</evidence>
<dbReference type="InterPro" id="IPR054187">
    <property type="entry name" value="DUF6892"/>
</dbReference>
<reference evidence="4" key="1">
    <citation type="submission" date="2016-10" db="EMBL/GenBank/DDBJ databases">
        <authorList>
            <person name="Varghese N."/>
            <person name="Submissions S."/>
        </authorList>
    </citation>
    <scope>NUCLEOTIDE SEQUENCE [LARGE SCALE GENOMIC DNA]</scope>
    <source>
        <strain evidence="4">ATCC 25963</strain>
    </source>
</reference>
<dbReference type="Pfam" id="PF21832">
    <property type="entry name" value="DUF6892"/>
    <property type="match status" value="1"/>
</dbReference>
<feature type="region of interest" description="Disordered" evidence="1">
    <location>
        <begin position="1"/>
        <end position="20"/>
    </location>
</feature>
<proteinExistence type="predicted"/>
<dbReference type="OrthoDB" id="8606752at2"/>
<keyword evidence="4" id="KW-1185">Reference proteome</keyword>
<organism evidence="3 4">
    <name type="scientific">Nannocystis exedens</name>
    <dbReference type="NCBI Taxonomy" id="54"/>
    <lineage>
        <taxon>Bacteria</taxon>
        <taxon>Pseudomonadati</taxon>
        <taxon>Myxococcota</taxon>
        <taxon>Polyangia</taxon>
        <taxon>Nannocystales</taxon>
        <taxon>Nannocystaceae</taxon>
        <taxon>Nannocystis</taxon>
    </lineage>
</organism>
<protein>
    <recommendedName>
        <fullName evidence="2">DUF6892 domain-containing protein</fullName>
    </recommendedName>
</protein>
<dbReference type="EMBL" id="FOMX01000069">
    <property type="protein sequence ID" value="SFF42402.1"/>
    <property type="molecule type" value="Genomic_DNA"/>
</dbReference>
<sequence>MTASTMMGWGSAADRPRHHRLGPAAEARPLIWEAEGGLPRTGAAGIVVGMSKFEALRDPALRLAVVETLSKARKLDLAKIPKATSQDRVNTKTLQALVSLAVPDQALAKIAELWWEGGGHKVQHQVWPLWHGEDDTFYVHSLAGIEGLAGLKKLTLATDADLQPLLQLPALRWARLLLAGGQAKSAVLGELRARKVEVIVEGMDAVPKSARPLTLPRG</sequence>
<feature type="domain" description="DUF6892" evidence="2">
    <location>
        <begin position="56"/>
        <end position="198"/>
    </location>
</feature>
<evidence type="ECO:0000259" key="2">
    <source>
        <dbReference type="Pfam" id="PF21832"/>
    </source>
</evidence>
<accession>A0A1I2IJ61</accession>
<gene>
    <name evidence="3" type="ORF">SAMN02745121_08776</name>
</gene>
<evidence type="ECO:0000313" key="4">
    <source>
        <dbReference type="Proteomes" id="UP000199400"/>
    </source>
</evidence>